<dbReference type="AlphaFoldDB" id="A0AAE0HSS0"/>
<dbReference type="SUPFAM" id="SSF55729">
    <property type="entry name" value="Acyl-CoA N-acyltransferases (Nat)"/>
    <property type="match status" value="1"/>
</dbReference>
<evidence type="ECO:0000259" key="1">
    <source>
        <dbReference type="Pfam" id="PF00583"/>
    </source>
</evidence>
<dbReference type="Proteomes" id="UP001283341">
    <property type="component" value="Unassembled WGS sequence"/>
</dbReference>
<accession>A0AAE0HSS0</accession>
<dbReference type="CDD" id="cd04301">
    <property type="entry name" value="NAT_SF"/>
    <property type="match status" value="1"/>
</dbReference>
<name>A0AAE0HSS0_9PEZI</name>
<dbReference type="Pfam" id="PF00583">
    <property type="entry name" value="Acetyltransf_1"/>
    <property type="match status" value="1"/>
</dbReference>
<evidence type="ECO:0000313" key="2">
    <source>
        <dbReference type="EMBL" id="KAK3312204.1"/>
    </source>
</evidence>
<gene>
    <name evidence="2" type="ORF">B0H66DRAFT_570237</name>
</gene>
<dbReference type="InterPro" id="IPR052523">
    <property type="entry name" value="Trichothecene_AcTrans"/>
</dbReference>
<dbReference type="InterPro" id="IPR000182">
    <property type="entry name" value="GNAT_dom"/>
</dbReference>
<sequence>MSLEQIKHKITCKEGKDAKEYLDRATSVLTKAFLGDPTYTWLLHDHPSSHVEPVLYKFMHGIFTAATLNSGVFVEVDSFGCCGVLMPPGYRADNPRTWLQAGLIQSLFTVGVKGFKRAIFDFAPVEEMKAKALTKDELKKHWYVFIMGTVPEKQRQGLGGEMLLYMQERARSDGRALWLEATTPSSRELYLRYGFKDVGEVVLGKGKVGKDGKTEKGGEGITMWSMVWRS</sequence>
<dbReference type="PANTHER" id="PTHR42791">
    <property type="entry name" value="GNAT FAMILY ACETYLTRANSFERASE"/>
    <property type="match status" value="1"/>
</dbReference>
<protein>
    <recommendedName>
        <fullName evidence="1">N-acetyltransferase domain-containing protein</fullName>
    </recommendedName>
</protein>
<keyword evidence="3" id="KW-1185">Reference proteome</keyword>
<dbReference type="GO" id="GO:0016747">
    <property type="term" value="F:acyltransferase activity, transferring groups other than amino-acyl groups"/>
    <property type="evidence" value="ECO:0007669"/>
    <property type="project" value="InterPro"/>
</dbReference>
<proteinExistence type="predicted"/>
<dbReference type="Gene3D" id="3.40.630.30">
    <property type="match status" value="1"/>
</dbReference>
<evidence type="ECO:0000313" key="3">
    <source>
        <dbReference type="Proteomes" id="UP001283341"/>
    </source>
</evidence>
<comment type="caution">
    <text evidence="2">The sequence shown here is derived from an EMBL/GenBank/DDBJ whole genome shotgun (WGS) entry which is preliminary data.</text>
</comment>
<dbReference type="InterPro" id="IPR016181">
    <property type="entry name" value="Acyl_CoA_acyltransferase"/>
</dbReference>
<reference evidence="2" key="1">
    <citation type="journal article" date="2023" name="Mol. Phylogenet. Evol.">
        <title>Genome-scale phylogeny and comparative genomics of the fungal order Sordariales.</title>
        <authorList>
            <person name="Hensen N."/>
            <person name="Bonometti L."/>
            <person name="Westerberg I."/>
            <person name="Brannstrom I.O."/>
            <person name="Guillou S."/>
            <person name="Cros-Aarteil S."/>
            <person name="Calhoun S."/>
            <person name="Haridas S."/>
            <person name="Kuo A."/>
            <person name="Mondo S."/>
            <person name="Pangilinan J."/>
            <person name="Riley R."/>
            <person name="LaButti K."/>
            <person name="Andreopoulos B."/>
            <person name="Lipzen A."/>
            <person name="Chen C."/>
            <person name="Yan M."/>
            <person name="Daum C."/>
            <person name="Ng V."/>
            <person name="Clum A."/>
            <person name="Steindorff A."/>
            <person name="Ohm R.A."/>
            <person name="Martin F."/>
            <person name="Silar P."/>
            <person name="Natvig D.O."/>
            <person name="Lalanne C."/>
            <person name="Gautier V."/>
            <person name="Ament-Velasquez S.L."/>
            <person name="Kruys A."/>
            <person name="Hutchinson M.I."/>
            <person name="Powell A.J."/>
            <person name="Barry K."/>
            <person name="Miller A.N."/>
            <person name="Grigoriev I.V."/>
            <person name="Debuchy R."/>
            <person name="Gladieux P."/>
            <person name="Hiltunen Thoren M."/>
            <person name="Johannesson H."/>
        </authorList>
    </citation>
    <scope>NUCLEOTIDE SEQUENCE</scope>
    <source>
        <strain evidence="2">CBS 118394</strain>
    </source>
</reference>
<reference evidence="2" key="2">
    <citation type="submission" date="2023-06" db="EMBL/GenBank/DDBJ databases">
        <authorList>
            <consortium name="Lawrence Berkeley National Laboratory"/>
            <person name="Haridas S."/>
            <person name="Hensen N."/>
            <person name="Bonometti L."/>
            <person name="Westerberg I."/>
            <person name="Brannstrom I.O."/>
            <person name="Guillou S."/>
            <person name="Cros-Aarteil S."/>
            <person name="Calhoun S."/>
            <person name="Kuo A."/>
            <person name="Mondo S."/>
            <person name="Pangilinan J."/>
            <person name="Riley R."/>
            <person name="Labutti K."/>
            <person name="Andreopoulos B."/>
            <person name="Lipzen A."/>
            <person name="Chen C."/>
            <person name="Yanf M."/>
            <person name="Daum C."/>
            <person name="Ng V."/>
            <person name="Clum A."/>
            <person name="Steindorff A."/>
            <person name="Ohm R."/>
            <person name="Martin F."/>
            <person name="Silar P."/>
            <person name="Natvig D."/>
            <person name="Lalanne C."/>
            <person name="Gautier V."/>
            <person name="Ament-Velasquez S.L."/>
            <person name="Kruys A."/>
            <person name="Hutchinson M.I."/>
            <person name="Powell A.J."/>
            <person name="Barry K."/>
            <person name="Miller A.N."/>
            <person name="Grigoriev I.V."/>
            <person name="Debuchy R."/>
            <person name="Gladieux P."/>
            <person name="Thoren M.H."/>
            <person name="Johannesson H."/>
        </authorList>
    </citation>
    <scope>NUCLEOTIDE SEQUENCE</scope>
    <source>
        <strain evidence="2">CBS 118394</strain>
    </source>
</reference>
<feature type="domain" description="N-acetyltransferase" evidence="1">
    <location>
        <begin position="139"/>
        <end position="195"/>
    </location>
</feature>
<dbReference type="PANTHER" id="PTHR42791:SF1">
    <property type="entry name" value="N-ACETYLTRANSFERASE DOMAIN-CONTAINING PROTEIN"/>
    <property type="match status" value="1"/>
</dbReference>
<dbReference type="EMBL" id="JAUEDM010000009">
    <property type="protein sequence ID" value="KAK3312204.1"/>
    <property type="molecule type" value="Genomic_DNA"/>
</dbReference>
<organism evidence="2 3">
    <name type="scientific">Apodospora peruviana</name>
    <dbReference type="NCBI Taxonomy" id="516989"/>
    <lineage>
        <taxon>Eukaryota</taxon>
        <taxon>Fungi</taxon>
        <taxon>Dikarya</taxon>
        <taxon>Ascomycota</taxon>
        <taxon>Pezizomycotina</taxon>
        <taxon>Sordariomycetes</taxon>
        <taxon>Sordariomycetidae</taxon>
        <taxon>Sordariales</taxon>
        <taxon>Lasiosphaeriaceae</taxon>
        <taxon>Apodospora</taxon>
    </lineage>
</organism>